<keyword evidence="9" id="KW-0206">Cytoskeleton</keyword>
<keyword evidence="5" id="KW-0808">Transferase</keyword>
<dbReference type="GO" id="GO:0051666">
    <property type="term" value="P:actin cortical patch localization"/>
    <property type="evidence" value="ECO:0007669"/>
    <property type="project" value="InterPro"/>
</dbReference>
<evidence type="ECO:0000256" key="13">
    <source>
        <dbReference type="PROSITE-ProRule" id="PRU10141"/>
    </source>
</evidence>
<dbReference type="EMBL" id="JAEUBG010003758">
    <property type="protein sequence ID" value="KAH3682355.1"/>
    <property type="molecule type" value="Genomic_DNA"/>
</dbReference>
<feature type="compositionally biased region" description="Polar residues" evidence="14">
    <location>
        <begin position="40"/>
        <end position="52"/>
    </location>
</feature>
<feature type="compositionally biased region" description="Polar residues" evidence="14">
    <location>
        <begin position="83"/>
        <end position="94"/>
    </location>
</feature>
<dbReference type="CDD" id="cd07591">
    <property type="entry name" value="BAR_Rvs161p"/>
    <property type="match status" value="1"/>
</dbReference>
<dbReference type="PROSITE" id="PS00108">
    <property type="entry name" value="PROTEIN_KINASE_ST"/>
    <property type="match status" value="1"/>
</dbReference>
<dbReference type="GO" id="GO:0005524">
    <property type="term" value="F:ATP binding"/>
    <property type="evidence" value="ECO:0007669"/>
    <property type="project" value="UniProtKB-UniRule"/>
</dbReference>
<keyword evidence="6 13" id="KW-0547">Nucleotide-binding</keyword>
<reference evidence="17" key="2">
    <citation type="submission" date="2021-01" db="EMBL/GenBank/DDBJ databases">
        <authorList>
            <person name="Schikora-Tamarit M.A."/>
        </authorList>
    </citation>
    <scope>NUCLEOTIDE SEQUENCE</scope>
    <source>
        <strain evidence="17">CBS2887</strain>
    </source>
</reference>
<dbReference type="GO" id="GO:0097320">
    <property type="term" value="P:plasma membrane tubulation"/>
    <property type="evidence" value="ECO:0007669"/>
    <property type="project" value="TreeGrafter"/>
</dbReference>
<evidence type="ECO:0000256" key="3">
    <source>
        <dbReference type="ARBA" id="ARBA00022490"/>
    </source>
</evidence>
<evidence type="ECO:0000256" key="5">
    <source>
        <dbReference type="ARBA" id="ARBA00022679"/>
    </source>
</evidence>
<evidence type="ECO:0000256" key="1">
    <source>
        <dbReference type="ARBA" id="ARBA00004245"/>
    </source>
</evidence>
<dbReference type="GO" id="GO:0043332">
    <property type="term" value="C:mating projection tip"/>
    <property type="evidence" value="ECO:0007669"/>
    <property type="project" value="TreeGrafter"/>
</dbReference>
<dbReference type="GO" id="GO:0004674">
    <property type="term" value="F:protein serine/threonine kinase activity"/>
    <property type="evidence" value="ECO:0007669"/>
    <property type="project" value="UniProtKB-KW"/>
</dbReference>
<comment type="catalytic activity">
    <reaction evidence="11">
        <text>L-seryl-[protein] + ATP = O-phospho-L-seryl-[protein] + ADP + H(+)</text>
        <dbReference type="Rhea" id="RHEA:17989"/>
        <dbReference type="Rhea" id="RHEA-COMP:9863"/>
        <dbReference type="Rhea" id="RHEA-COMP:11604"/>
        <dbReference type="ChEBI" id="CHEBI:15378"/>
        <dbReference type="ChEBI" id="CHEBI:29999"/>
        <dbReference type="ChEBI" id="CHEBI:30616"/>
        <dbReference type="ChEBI" id="CHEBI:83421"/>
        <dbReference type="ChEBI" id="CHEBI:456216"/>
        <dbReference type="EC" id="2.7.11.1"/>
    </reaction>
</comment>
<feature type="domain" description="BAR" evidence="16">
    <location>
        <begin position="683"/>
        <end position="906"/>
    </location>
</feature>
<protein>
    <recommendedName>
        <fullName evidence="2">non-specific serine/threonine protein kinase</fullName>
        <ecNumber evidence="2">2.7.11.1</ecNumber>
    </recommendedName>
    <alternativeName>
        <fullName evidence="12">Halotolerance protein 4</fullName>
    </alternativeName>
</protein>
<proteinExistence type="predicted"/>
<dbReference type="PANTHER" id="PTHR47174">
    <property type="entry name" value="BRIDGING INTEGRATOR 3"/>
    <property type="match status" value="1"/>
</dbReference>
<dbReference type="InterPro" id="IPR046982">
    <property type="entry name" value="BIN3/RVS161-like"/>
</dbReference>
<dbReference type="SUPFAM" id="SSF103657">
    <property type="entry name" value="BAR/IMD domain-like"/>
    <property type="match status" value="1"/>
</dbReference>
<dbReference type="AlphaFoldDB" id="A0A9P8TKS9"/>
<dbReference type="SUPFAM" id="SSF56112">
    <property type="entry name" value="Protein kinase-like (PK-like)"/>
    <property type="match status" value="1"/>
</dbReference>
<accession>A0A9P8TKS9</accession>
<dbReference type="GO" id="GO:0030003">
    <property type="term" value="P:intracellular monoatomic cation homeostasis"/>
    <property type="evidence" value="ECO:0007669"/>
    <property type="project" value="UniProtKB-ARBA"/>
</dbReference>
<dbReference type="InterPro" id="IPR017441">
    <property type="entry name" value="Protein_kinase_ATP_BS"/>
</dbReference>
<dbReference type="PANTHER" id="PTHR47174:SF3">
    <property type="entry name" value="BRIDGING INTEGRATOR 3"/>
    <property type="match status" value="1"/>
</dbReference>
<dbReference type="SMART" id="SM00721">
    <property type="entry name" value="BAR"/>
    <property type="match status" value="1"/>
</dbReference>
<dbReference type="Gene3D" id="1.20.1270.60">
    <property type="entry name" value="Arfaptin homology (AH) domain/BAR domain"/>
    <property type="match status" value="1"/>
</dbReference>
<dbReference type="CDD" id="cd13994">
    <property type="entry name" value="STKc_HAL4_like"/>
    <property type="match status" value="1"/>
</dbReference>
<evidence type="ECO:0000313" key="17">
    <source>
        <dbReference type="EMBL" id="KAH3682355.1"/>
    </source>
</evidence>
<feature type="region of interest" description="Disordered" evidence="14">
    <location>
        <begin position="211"/>
        <end position="247"/>
    </location>
</feature>
<dbReference type="GO" id="GO:1990528">
    <property type="term" value="C:Rvs161p-Rvs167p complex"/>
    <property type="evidence" value="ECO:0007669"/>
    <property type="project" value="TreeGrafter"/>
</dbReference>
<evidence type="ECO:0000259" key="15">
    <source>
        <dbReference type="PROSITE" id="PS50011"/>
    </source>
</evidence>
<dbReference type="GO" id="GO:0007015">
    <property type="term" value="P:actin filament organization"/>
    <property type="evidence" value="ECO:0007669"/>
    <property type="project" value="InterPro"/>
</dbReference>
<feature type="binding site" evidence="13">
    <location>
        <position position="413"/>
    </location>
    <ligand>
        <name>ATP</name>
        <dbReference type="ChEBI" id="CHEBI:30616"/>
    </ligand>
</feature>
<evidence type="ECO:0000313" key="18">
    <source>
        <dbReference type="Proteomes" id="UP000774326"/>
    </source>
</evidence>
<keyword evidence="4" id="KW-0723">Serine/threonine-protein kinase</keyword>
<dbReference type="Proteomes" id="UP000774326">
    <property type="component" value="Unassembled WGS sequence"/>
</dbReference>
<evidence type="ECO:0000256" key="11">
    <source>
        <dbReference type="ARBA" id="ARBA00048679"/>
    </source>
</evidence>
<dbReference type="InterPro" id="IPR037429">
    <property type="entry name" value="Rvs161/Hob3_BAR"/>
</dbReference>
<feature type="domain" description="Protein kinase" evidence="15">
    <location>
        <begin position="382"/>
        <end position="650"/>
    </location>
</feature>
<dbReference type="InterPro" id="IPR008271">
    <property type="entry name" value="Ser/Thr_kinase_AS"/>
</dbReference>
<dbReference type="InterPro" id="IPR000719">
    <property type="entry name" value="Prot_kinase_dom"/>
</dbReference>
<dbReference type="OrthoDB" id="6513151at2759"/>
<keyword evidence="3" id="KW-0963">Cytoplasm</keyword>
<comment type="catalytic activity">
    <reaction evidence="10">
        <text>L-threonyl-[protein] + ATP = O-phospho-L-threonyl-[protein] + ADP + H(+)</text>
        <dbReference type="Rhea" id="RHEA:46608"/>
        <dbReference type="Rhea" id="RHEA-COMP:11060"/>
        <dbReference type="Rhea" id="RHEA-COMP:11605"/>
        <dbReference type="ChEBI" id="CHEBI:15378"/>
        <dbReference type="ChEBI" id="CHEBI:30013"/>
        <dbReference type="ChEBI" id="CHEBI:30616"/>
        <dbReference type="ChEBI" id="CHEBI:61977"/>
        <dbReference type="ChEBI" id="CHEBI:456216"/>
        <dbReference type="EC" id="2.7.11.1"/>
    </reaction>
</comment>
<organism evidence="17 18">
    <name type="scientific">Wickerhamomyces pijperi</name>
    <name type="common">Yeast</name>
    <name type="synonym">Pichia pijperi</name>
    <dbReference type="NCBI Taxonomy" id="599730"/>
    <lineage>
        <taxon>Eukaryota</taxon>
        <taxon>Fungi</taxon>
        <taxon>Dikarya</taxon>
        <taxon>Ascomycota</taxon>
        <taxon>Saccharomycotina</taxon>
        <taxon>Saccharomycetes</taxon>
        <taxon>Phaffomycetales</taxon>
        <taxon>Wickerhamomycetaceae</taxon>
        <taxon>Wickerhamomyces</taxon>
    </lineage>
</organism>
<keyword evidence="8 13" id="KW-0067">ATP-binding</keyword>
<dbReference type="InterPro" id="IPR004148">
    <property type="entry name" value="BAR_dom"/>
</dbReference>
<evidence type="ECO:0000259" key="16">
    <source>
        <dbReference type="PROSITE" id="PS51021"/>
    </source>
</evidence>
<dbReference type="FunFam" id="1.10.510.10:FF:000183">
    <property type="entry name" value="Serine/threonine-protein kinase hal4"/>
    <property type="match status" value="1"/>
</dbReference>
<evidence type="ECO:0000256" key="12">
    <source>
        <dbReference type="ARBA" id="ARBA00078109"/>
    </source>
</evidence>
<feature type="region of interest" description="Disordered" evidence="14">
    <location>
        <begin position="1"/>
        <end position="57"/>
    </location>
</feature>
<comment type="subcellular location">
    <subcellularLocation>
        <location evidence="1">Cytoplasm</location>
        <location evidence="1">Cytoskeleton</location>
    </subcellularLocation>
</comment>
<evidence type="ECO:0000256" key="10">
    <source>
        <dbReference type="ARBA" id="ARBA00047899"/>
    </source>
</evidence>
<evidence type="ECO:0000256" key="8">
    <source>
        <dbReference type="ARBA" id="ARBA00022840"/>
    </source>
</evidence>
<feature type="compositionally biased region" description="Low complexity" evidence="14">
    <location>
        <begin position="211"/>
        <end position="232"/>
    </location>
</feature>
<dbReference type="GO" id="GO:0031097">
    <property type="term" value="C:medial cortex"/>
    <property type="evidence" value="ECO:0007669"/>
    <property type="project" value="TreeGrafter"/>
</dbReference>
<evidence type="ECO:0000256" key="14">
    <source>
        <dbReference type="SAM" id="MobiDB-lite"/>
    </source>
</evidence>
<feature type="compositionally biased region" description="Polar residues" evidence="14">
    <location>
        <begin position="233"/>
        <end position="247"/>
    </location>
</feature>
<dbReference type="Pfam" id="PF03114">
    <property type="entry name" value="BAR"/>
    <property type="match status" value="1"/>
</dbReference>
<dbReference type="FunFam" id="1.20.1270.60:FF:000014">
    <property type="entry name" value="Protein hob3, variant"/>
    <property type="match status" value="1"/>
</dbReference>
<feature type="compositionally biased region" description="Low complexity" evidence="14">
    <location>
        <begin position="133"/>
        <end position="151"/>
    </location>
</feature>
<keyword evidence="7" id="KW-0418">Kinase</keyword>
<reference evidence="17" key="1">
    <citation type="journal article" date="2021" name="Open Biol.">
        <title>Shared evolutionary footprints suggest mitochondrial oxidative damage underlies multiple complex I losses in fungi.</title>
        <authorList>
            <person name="Schikora-Tamarit M.A."/>
            <person name="Marcet-Houben M."/>
            <person name="Nosek J."/>
            <person name="Gabaldon T."/>
        </authorList>
    </citation>
    <scope>NUCLEOTIDE SEQUENCE</scope>
    <source>
        <strain evidence="17">CBS2887</strain>
    </source>
</reference>
<evidence type="ECO:0000256" key="7">
    <source>
        <dbReference type="ARBA" id="ARBA00022777"/>
    </source>
</evidence>
<dbReference type="GO" id="GO:0008289">
    <property type="term" value="F:lipid binding"/>
    <property type="evidence" value="ECO:0007669"/>
    <property type="project" value="TreeGrafter"/>
</dbReference>
<feature type="compositionally biased region" description="Polar residues" evidence="14">
    <location>
        <begin position="1"/>
        <end position="22"/>
    </location>
</feature>
<evidence type="ECO:0000256" key="2">
    <source>
        <dbReference type="ARBA" id="ARBA00012513"/>
    </source>
</evidence>
<name>A0A9P8TKS9_WICPI</name>
<dbReference type="Pfam" id="PF00069">
    <property type="entry name" value="Pkinase"/>
    <property type="match status" value="1"/>
</dbReference>
<dbReference type="SMART" id="SM00220">
    <property type="entry name" value="S_TKc"/>
    <property type="match status" value="1"/>
</dbReference>
<dbReference type="EC" id="2.7.11.1" evidence="2"/>
<evidence type="ECO:0000256" key="6">
    <source>
        <dbReference type="ARBA" id="ARBA00022741"/>
    </source>
</evidence>
<dbReference type="PROSITE" id="PS51021">
    <property type="entry name" value="BAR"/>
    <property type="match status" value="1"/>
</dbReference>
<dbReference type="InterPro" id="IPR011009">
    <property type="entry name" value="Kinase-like_dom_sf"/>
</dbReference>
<feature type="region of interest" description="Disordered" evidence="14">
    <location>
        <begin position="83"/>
        <end position="168"/>
    </location>
</feature>
<evidence type="ECO:0000256" key="4">
    <source>
        <dbReference type="ARBA" id="ARBA00022527"/>
    </source>
</evidence>
<dbReference type="Gene3D" id="1.10.510.10">
    <property type="entry name" value="Transferase(Phosphotransferase) domain 1"/>
    <property type="match status" value="1"/>
</dbReference>
<dbReference type="GO" id="GO:0030479">
    <property type="term" value="C:actin cortical patch"/>
    <property type="evidence" value="ECO:0007669"/>
    <property type="project" value="TreeGrafter"/>
</dbReference>
<gene>
    <name evidence="17" type="ORF">WICPIJ_006669</name>
</gene>
<keyword evidence="18" id="KW-1185">Reference proteome</keyword>
<dbReference type="PROSITE" id="PS00107">
    <property type="entry name" value="PROTEIN_KINASE_ATP"/>
    <property type="match status" value="1"/>
</dbReference>
<dbReference type="PROSITE" id="PS50011">
    <property type="entry name" value="PROTEIN_KINASE_DOM"/>
    <property type="match status" value="1"/>
</dbReference>
<dbReference type="InterPro" id="IPR027267">
    <property type="entry name" value="AH/BAR_dom_sf"/>
</dbReference>
<sequence>MSNRTLGSSRKSCPVLNQNKSLIESPVTPPDNTVLDIPYNSHSQTPTAPPQRQRSEPYQVPTLVAAPSACLPTSTAYPEYSVPTNPHTPYNQPQRMVASETRPRKSTLSRIGSKIFGHHEDKSAANVRPNLASTEVESTHSSSSSNSLGTTDKLNSKPQLYPTTSPEESDLVSDLVGFQHELRSFSNASSVNSSNSSLNQLEMKASKNSNINASISHAPPRTTSATPSRSSSMKLPSNPLTKKSPNVSAIENNKLARIQSNVQLNRSLSSASTTHLPVKQNSRFTVFDDGKHEHHLRNAKRQEKLSNMLKNLWVGQKLRDEAKSAVPEILTNNPPSLFSGLVNQMNGPTDDPISGATTVQGQMIDQNNGDQFHNKTFAERYGRCQEVVGKGTFGVVRISHKKDQDKETLFAVKEFKRKPSETDSKYSRRLTSEFCISSSLKHVNIVETLDLLQDAKGDYVEVMEFCSGGDLYTLIIAAGKLEYQEADCFFKQLIRGVVYMHSMGVAHRDLKPENLLLTEGGVLKITDFGNAECFRMAWETDVHLSEGICGSSPYIAPEEYTSDEFDPRHVDIWSCGVIYMAMRTGRQLWRTANSEDEFYKKYLGGRKSASGYEPIELLKRARCRNVIYSILDPIPSRRITGKQILNSEWGREIICCVNTGVTKSSPAANSAASVCNSTAASAAFSPAPTTATTSDKDYDIEERRYKTLANAGKDLEKEAKGYLDSLRAMTQSQVRIAEVISSLYDDSKSVGGSANVGNYYLQCVQEFDSETVKQLDGPFRETVLTPLTTFTQYFNEIEEAIKKRAHKKIDFEGAKAKVRRLVDKPAKDASKLPRAEKELEMAKEIYDQLNDQLKEELPQLISLRVPYFDPSFESLVKIQLRFCTDGYSRLAQIQNYLNQSDRDAYSQGLLDDHISQLLVEMSKLQIASLGKF</sequence>
<feature type="compositionally biased region" description="Polar residues" evidence="14">
    <location>
        <begin position="152"/>
        <end position="166"/>
    </location>
</feature>
<dbReference type="GO" id="GO:0006897">
    <property type="term" value="P:endocytosis"/>
    <property type="evidence" value="ECO:0007669"/>
    <property type="project" value="InterPro"/>
</dbReference>
<comment type="caution">
    <text evidence="17">The sequence shown here is derived from an EMBL/GenBank/DDBJ whole genome shotgun (WGS) entry which is preliminary data.</text>
</comment>
<evidence type="ECO:0000256" key="9">
    <source>
        <dbReference type="ARBA" id="ARBA00023212"/>
    </source>
</evidence>